<evidence type="ECO:0000313" key="2">
    <source>
        <dbReference type="Proteomes" id="UP000784294"/>
    </source>
</evidence>
<reference evidence="1" key="1">
    <citation type="submission" date="2018-11" db="EMBL/GenBank/DDBJ databases">
        <authorList>
            <consortium name="Pathogen Informatics"/>
        </authorList>
    </citation>
    <scope>NUCLEOTIDE SEQUENCE</scope>
</reference>
<comment type="caution">
    <text evidence="1">The sequence shown here is derived from an EMBL/GenBank/DDBJ whole genome shotgun (WGS) entry which is preliminary data.</text>
</comment>
<proteinExistence type="predicted"/>
<evidence type="ECO:0000313" key="1">
    <source>
        <dbReference type="EMBL" id="VEL23429.1"/>
    </source>
</evidence>
<protein>
    <submittedName>
        <fullName evidence="1">Uncharacterized protein</fullName>
    </submittedName>
</protein>
<dbReference type="Proteomes" id="UP000784294">
    <property type="component" value="Unassembled WGS sequence"/>
</dbReference>
<dbReference type="EMBL" id="CAAALY010061854">
    <property type="protein sequence ID" value="VEL23429.1"/>
    <property type="molecule type" value="Genomic_DNA"/>
</dbReference>
<gene>
    <name evidence="1" type="ORF">PXEA_LOCUS16869</name>
</gene>
<organism evidence="1 2">
    <name type="scientific">Protopolystoma xenopodis</name>
    <dbReference type="NCBI Taxonomy" id="117903"/>
    <lineage>
        <taxon>Eukaryota</taxon>
        <taxon>Metazoa</taxon>
        <taxon>Spiralia</taxon>
        <taxon>Lophotrochozoa</taxon>
        <taxon>Platyhelminthes</taxon>
        <taxon>Monogenea</taxon>
        <taxon>Polyopisthocotylea</taxon>
        <taxon>Polystomatidea</taxon>
        <taxon>Polystomatidae</taxon>
        <taxon>Protopolystoma</taxon>
    </lineage>
</organism>
<sequence>MRYHLKLRSAIHDPRGLESKAGLVAVVTIRAHHRLFTKPPETPLSYFFSTIDLRCSCDFSSVSSLPPNFSPESQ</sequence>
<keyword evidence="2" id="KW-1185">Reference proteome</keyword>
<dbReference type="AlphaFoldDB" id="A0A448WYQ0"/>
<accession>A0A448WYQ0</accession>
<name>A0A448WYQ0_9PLAT</name>